<gene>
    <name evidence="3" type="ORF">BDV96DRAFT_606373</name>
</gene>
<dbReference type="SUPFAM" id="SSF51120">
    <property type="entry name" value="beta-Roll"/>
    <property type="match status" value="1"/>
</dbReference>
<dbReference type="Proteomes" id="UP000799770">
    <property type="component" value="Unassembled WGS sequence"/>
</dbReference>
<dbReference type="InterPro" id="IPR011049">
    <property type="entry name" value="Serralysin-like_metalloprot_C"/>
</dbReference>
<evidence type="ECO:0000256" key="2">
    <source>
        <dbReference type="SAM" id="SignalP"/>
    </source>
</evidence>
<reference evidence="3" key="1">
    <citation type="journal article" date="2020" name="Stud. Mycol.">
        <title>101 Dothideomycetes genomes: a test case for predicting lifestyles and emergence of pathogens.</title>
        <authorList>
            <person name="Haridas S."/>
            <person name="Albert R."/>
            <person name="Binder M."/>
            <person name="Bloem J."/>
            <person name="Labutti K."/>
            <person name="Salamov A."/>
            <person name="Andreopoulos B."/>
            <person name="Baker S."/>
            <person name="Barry K."/>
            <person name="Bills G."/>
            <person name="Bluhm B."/>
            <person name="Cannon C."/>
            <person name="Castanera R."/>
            <person name="Culley D."/>
            <person name="Daum C."/>
            <person name="Ezra D."/>
            <person name="Gonzalez J."/>
            <person name="Henrissat B."/>
            <person name="Kuo A."/>
            <person name="Liang C."/>
            <person name="Lipzen A."/>
            <person name="Lutzoni F."/>
            <person name="Magnuson J."/>
            <person name="Mondo S."/>
            <person name="Nolan M."/>
            <person name="Ohm R."/>
            <person name="Pangilinan J."/>
            <person name="Park H.-J."/>
            <person name="Ramirez L."/>
            <person name="Alfaro M."/>
            <person name="Sun H."/>
            <person name="Tritt A."/>
            <person name="Yoshinaga Y."/>
            <person name="Zwiers L.-H."/>
            <person name="Turgeon B."/>
            <person name="Goodwin S."/>
            <person name="Spatafora J."/>
            <person name="Crous P."/>
            <person name="Grigoriev I."/>
        </authorList>
    </citation>
    <scope>NUCLEOTIDE SEQUENCE</scope>
    <source>
        <strain evidence="3">CBS 627.86</strain>
    </source>
</reference>
<feature type="region of interest" description="Disordered" evidence="1">
    <location>
        <begin position="94"/>
        <end position="194"/>
    </location>
</feature>
<evidence type="ECO:0000313" key="4">
    <source>
        <dbReference type="Proteomes" id="UP000799770"/>
    </source>
</evidence>
<dbReference type="EMBL" id="ML977353">
    <property type="protein sequence ID" value="KAF2107521.1"/>
    <property type="molecule type" value="Genomic_DNA"/>
</dbReference>
<feature type="compositionally biased region" description="Acidic residues" evidence="1">
    <location>
        <begin position="131"/>
        <end position="150"/>
    </location>
</feature>
<feature type="region of interest" description="Disordered" evidence="1">
    <location>
        <begin position="42"/>
        <end position="61"/>
    </location>
</feature>
<accession>A0A6A5YMR7</accession>
<evidence type="ECO:0000256" key="1">
    <source>
        <dbReference type="SAM" id="MobiDB-lite"/>
    </source>
</evidence>
<sequence>MYGSKALVLLACISLPTLAAPIPAALAERSVKAFEQEVSGRDPGIIPTLPQAPTNVRPNPSWRRSGEVVARNIVHPIDESLDFDFEPDVIKRQDVEGDGGDEQFTGSGKRDVVEDDGGDEYLNGPSKRDVVEDDGGDEYLNDVVEDDGGDEYLNGPSKRDVVEDDGGDEYLNGPSKRDVVEDDGGDEYLNGPSK</sequence>
<proteinExistence type="predicted"/>
<organism evidence="3 4">
    <name type="scientific">Lophiotrema nucula</name>
    <dbReference type="NCBI Taxonomy" id="690887"/>
    <lineage>
        <taxon>Eukaryota</taxon>
        <taxon>Fungi</taxon>
        <taxon>Dikarya</taxon>
        <taxon>Ascomycota</taxon>
        <taxon>Pezizomycotina</taxon>
        <taxon>Dothideomycetes</taxon>
        <taxon>Pleosporomycetidae</taxon>
        <taxon>Pleosporales</taxon>
        <taxon>Lophiotremataceae</taxon>
        <taxon>Lophiotrema</taxon>
    </lineage>
</organism>
<feature type="signal peptide" evidence="2">
    <location>
        <begin position="1"/>
        <end position="19"/>
    </location>
</feature>
<name>A0A6A5YMR7_9PLEO</name>
<feature type="chain" id="PRO_5025525611" evidence="2">
    <location>
        <begin position="20"/>
        <end position="194"/>
    </location>
</feature>
<keyword evidence="4" id="KW-1185">Reference proteome</keyword>
<protein>
    <submittedName>
        <fullName evidence="3">Uncharacterized protein</fullName>
    </submittedName>
</protein>
<evidence type="ECO:0000313" key="3">
    <source>
        <dbReference type="EMBL" id="KAF2107521.1"/>
    </source>
</evidence>
<keyword evidence="2" id="KW-0732">Signal</keyword>
<dbReference type="AlphaFoldDB" id="A0A6A5YMR7"/>